<sequence length="152" mass="17179">MAKGDGFWCHSPYKKHLSVQQRCDGRVDCPGAEDESECPSYSGYYSRFIENQVERGNLLANDEVARVENQEVESTTNNRVFAATGADLPRHFVCKRIIQTIAEEKWCDNVHDCEDASDEESCTCKDYIRRDHSDVICDGHVDCDDGSDEEGC</sequence>
<evidence type="ECO:0000313" key="1">
    <source>
        <dbReference type="EMBL" id="KAJ8684614.1"/>
    </source>
</evidence>
<dbReference type="Proteomes" id="UP001239111">
    <property type="component" value="Chromosome 1"/>
</dbReference>
<feature type="non-terminal residue" evidence="1">
    <location>
        <position position="152"/>
    </location>
</feature>
<evidence type="ECO:0000313" key="2">
    <source>
        <dbReference type="Proteomes" id="UP001239111"/>
    </source>
</evidence>
<organism evidence="1 2">
    <name type="scientific">Eretmocerus hayati</name>
    <dbReference type="NCBI Taxonomy" id="131215"/>
    <lineage>
        <taxon>Eukaryota</taxon>
        <taxon>Metazoa</taxon>
        <taxon>Ecdysozoa</taxon>
        <taxon>Arthropoda</taxon>
        <taxon>Hexapoda</taxon>
        <taxon>Insecta</taxon>
        <taxon>Pterygota</taxon>
        <taxon>Neoptera</taxon>
        <taxon>Endopterygota</taxon>
        <taxon>Hymenoptera</taxon>
        <taxon>Apocrita</taxon>
        <taxon>Proctotrupomorpha</taxon>
        <taxon>Chalcidoidea</taxon>
        <taxon>Aphelinidae</taxon>
        <taxon>Aphelininae</taxon>
        <taxon>Eretmocerus</taxon>
    </lineage>
</organism>
<dbReference type="EMBL" id="CM056741">
    <property type="protein sequence ID" value="KAJ8684614.1"/>
    <property type="molecule type" value="Genomic_DNA"/>
</dbReference>
<reference evidence="1" key="1">
    <citation type="submission" date="2023-04" db="EMBL/GenBank/DDBJ databases">
        <title>A chromosome-level genome assembly of the parasitoid wasp Eretmocerus hayati.</title>
        <authorList>
            <person name="Zhong Y."/>
            <person name="Liu S."/>
            <person name="Liu Y."/>
        </authorList>
    </citation>
    <scope>NUCLEOTIDE SEQUENCE</scope>
    <source>
        <strain evidence="1">ZJU_SS_LIU_2023</strain>
    </source>
</reference>
<protein>
    <submittedName>
        <fullName evidence="1">Uncharacterized protein</fullName>
    </submittedName>
</protein>
<keyword evidence="2" id="KW-1185">Reference proteome</keyword>
<accession>A0ACC2PMT1</accession>
<proteinExistence type="predicted"/>
<name>A0ACC2PMT1_9HYME</name>
<gene>
    <name evidence="1" type="ORF">QAD02_020407</name>
</gene>
<comment type="caution">
    <text evidence="1">The sequence shown here is derived from an EMBL/GenBank/DDBJ whole genome shotgun (WGS) entry which is preliminary data.</text>
</comment>